<dbReference type="InterPro" id="IPR029149">
    <property type="entry name" value="Creatin/AminoP/Spt16_N"/>
</dbReference>
<evidence type="ECO:0000256" key="2">
    <source>
        <dbReference type="ARBA" id="ARBA00001936"/>
    </source>
</evidence>
<organism evidence="10 11">
    <name type="scientific">Algoriphagus aquimarinus</name>
    <dbReference type="NCBI Taxonomy" id="237018"/>
    <lineage>
        <taxon>Bacteria</taxon>
        <taxon>Pseudomonadati</taxon>
        <taxon>Bacteroidota</taxon>
        <taxon>Cytophagia</taxon>
        <taxon>Cytophagales</taxon>
        <taxon>Cyclobacteriaceae</taxon>
        <taxon>Algoriphagus</taxon>
    </lineage>
</organism>
<dbReference type="RefSeq" id="WP_146920515.1">
    <property type="nucleotide sequence ID" value="NZ_VORW01000022.1"/>
</dbReference>
<dbReference type="EC" id="3.4.11.9" evidence="4"/>
<comment type="caution">
    <text evidence="10">The sequence shown here is derived from an EMBL/GenBank/DDBJ whole genome shotgun (WGS) entry which is preliminary data.</text>
</comment>
<gene>
    <name evidence="10" type="ORF">ESV85_19250</name>
</gene>
<dbReference type="Gene3D" id="3.40.350.10">
    <property type="entry name" value="Creatinase/prolidase N-terminal domain"/>
    <property type="match status" value="1"/>
</dbReference>
<feature type="signal peptide" evidence="8">
    <location>
        <begin position="1"/>
        <end position="21"/>
    </location>
</feature>
<dbReference type="PANTHER" id="PTHR43226">
    <property type="entry name" value="XAA-PRO AMINOPEPTIDASE 3"/>
    <property type="match status" value="1"/>
</dbReference>
<dbReference type="AlphaFoldDB" id="A0A5C7AF33"/>
<dbReference type="GO" id="GO:0030145">
    <property type="term" value="F:manganese ion binding"/>
    <property type="evidence" value="ECO:0007669"/>
    <property type="project" value="InterPro"/>
</dbReference>
<keyword evidence="7" id="KW-0464">Manganese</keyword>
<evidence type="ECO:0000256" key="4">
    <source>
        <dbReference type="ARBA" id="ARBA00012574"/>
    </source>
</evidence>
<evidence type="ECO:0000256" key="7">
    <source>
        <dbReference type="ARBA" id="ARBA00023211"/>
    </source>
</evidence>
<keyword evidence="10" id="KW-0031">Aminopeptidase</keyword>
<evidence type="ECO:0000313" key="10">
    <source>
        <dbReference type="EMBL" id="TXE04028.1"/>
    </source>
</evidence>
<dbReference type="InterPro" id="IPR000994">
    <property type="entry name" value="Pept_M24"/>
</dbReference>
<evidence type="ECO:0000256" key="5">
    <source>
        <dbReference type="ARBA" id="ARBA00022723"/>
    </source>
</evidence>
<keyword evidence="10" id="KW-0645">Protease</keyword>
<dbReference type="Proteomes" id="UP000321935">
    <property type="component" value="Unassembled WGS sequence"/>
</dbReference>
<proteinExistence type="inferred from homology"/>
<feature type="chain" id="PRO_5023032835" description="Xaa-Pro aminopeptidase" evidence="8">
    <location>
        <begin position="22"/>
        <end position="482"/>
    </location>
</feature>
<keyword evidence="5" id="KW-0479">Metal-binding</keyword>
<dbReference type="PANTHER" id="PTHR43226:SF4">
    <property type="entry name" value="XAA-PRO AMINOPEPTIDASE 3"/>
    <property type="match status" value="1"/>
</dbReference>
<evidence type="ECO:0000256" key="1">
    <source>
        <dbReference type="ARBA" id="ARBA00001424"/>
    </source>
</evidence>
<dbReference type="GO" id="GO:0070006">
    <property type="term" value="F:metalloaminopeptidase activity"/>
    <property type="evidence" value="ECO:0007669"/>
    <property type="project" value="InterPro"/>
</dbReference>
<dbReference type="EMBL" id="VORW01000022">
    <property type="protein sequence ID" value="TXE04028.1"/>
    <property type="molecule type" value="Genomic_DNA"/>
</dbReference>
<dbReference type="InterPro" id="IPR036005">
    <property type="entry name" value="Creatinase/aminopeptidase-like"/>
</dbReference>
<reference evidence="10 11" key="1">
    <citation type="submission" date="2019-08" db="EMBL/GenBank/DDBJ databases">
        <title>Genomes sequence of Algoriphagus aquimarinus ACAM450.</title>
        <authorList>
            <person name="Bowman J.P."/>
        </authorList>
    </citation>
    <scope>NUCLEOTIDE SEQUENCE [LARGE SCALE GENOMIC DNA]</scope>
    <source>
        <strain evidence="10 11">ACAM 450</strain>
    </source>
</reference>
<dbReference type="OrthoDB" id="9806388at2"/>
<dbReference type="InterPro" id="IPR007865">
    <property type="entry name" value="Aminopep_P_N"/>
</dbReference>
<dbReference type="GO" id="GO:0006508">
    <property type="term" value="P:proteolysis"/>
    <property type="evidence" value="ECO:0007669"/>
    <property type="project" value="TreeGrafter"/>
</dbReference>
<protein>
    <recommendedName>
        <fullName evidence="4">Xaa-Pro aminopeptidase</fullName>
        <ecNumber evidence="4">3.4.11.9</ecNumber>
    </recommendedName>
</protein>
<dbReference type="SUPFAM" id="SSF55920">
    <property type="entry name" value="Creatinase/aminopeptidase"/>
    <property type="match status" value="1"/>
</dbReference>
<evidence type="ECO:0000256" key="3">
    <source>
        <dbReference type="ARBA" id="ARBA00008766"/>
    </source>
</evidence>
<keyword evidence="8" id="KW-0732">Signal</keyword>
<dbReference type="SMART" id="SM01011">
    <property type="entry name" value="AMP_N"/>
    <property type="match status" value="1"/>
</dbReference>
<evidence type="ECO:0000313" key="11">
    <source>
        <dbReference type="Proteomes" id="UP000321935"/>
    </source>
</evidence>
<comment type="cofactor">
    <cofactor evidence="2">
        <name>Mn(2+)</name>
        <dbReference type="ChEBI" id="CHEBI:29035"/>
    </cofactor>
</comment>
<dbReference type="Pfam" id="PF00557">
    <property type="entry name" value="Peptidase_M24"/>
    <property type="match status" value="1"/>
</dbReference>
<sequence length="482" mass="53911">MKFKNTLTVFLFLLSIISAIAQEKNYYQTDFSKEEFAARRAKIFDAIGNQSIAVIQGAGGTPGVSVFRQSNSFYYLTGIESPHAYLLINGRNRRSTLYLSHRDEGMERNQGKVLSVEDAELVKELTGIDEVKGIEFLARDLSGSGLIRPPAPSLYTEFSPVESGNDSRDELLAKQIMAASDPWDGSASREAEFIQKLESRFPQFEIKDLTPTLDNLRLIKSEKEIAIIREATEIAGLAIIEAMKSTAPGVYEYQLGAVGKYVFSLHGAMGDSYPAIIGGGTNAYMGHYFHKTDKLVDGDLVLMDYAPDYKYYSSDVTRIWPVNGKFTEERRALYEFIVAYRDALFRYIRPGVTSNEVLDQAAAEMKEYMKGKTFVKPAHLKAVAEGIKFRGHFQHPVGMIVHDVGRVHGVKLEPGMVFTIDPMIWIHEERLYVRIEDVAVVTKDGVENLSAFVPTSIEEIEQTIAKKGIIDFSPAVKLPLDK</sequence>
<feature type="domain" description="Aminopeptidase P N-terminal" evidence="9">
    <location>
        <begin position="31"/>
        <end position="165"/>
    </location>
</feature>
<comment type="similarity">
    <text evidence="3">Belongs to the peptidase M24B family.</text>
</comment>
<dbReference type="Pfam" id="PF05195">
    <property type="entry name" value="AMP_N"/>
    <property type="match status" value="1"/>
</dbReference>
<evidence type="ECO:0000256" key="6">
    <source>
        <dbReference type="ARBA" id="ARBA00022801"/>
    </source>
</evidence>
<evidence type="ECO:0000259" key="9">
    <source>
        <dbReference type="SMART" id="SM01011"/>
    </source>
</evidence>
<dbReference type="InterPro" id="IPR052433">
    <property type="entry name" value="X-Pro_dipept-like"/>
</dbReference>
<evidence type="ECO:0000256" key="8">
    <source>
        <dbReference type="SAM" id="SignalP"/>
    </source>
</evidence>
<accession>A0A5C7AF33</accession>
<comment type="catalytic activity">
    <reaction evidence="1">
        <text>Release of any N-terminal amino acid, including proline, that is linked to proline, even from a dipeptide or tripeptide.</text>
        <dbReference type="EC" id="3.4.11.9"/>
    </reaction>
</comment>
<dbReference type="Gene3D" id="3.90.230.10">
    <property type="entry name" value="Creatinase/methionine aminopeptidase superfamily"/>
    <property type="match status" value="1"/>
</dbReference>
<keyword evidence="6" id="KW-0378">Hydrolase</keyword>
<dbReference type="SUPFAM" id="SSF53092">
    <property type="entry name" value="Creatinase/prolidase N-terminal domain"/>
    <property type="match status" value="1"/>
</dbReference>
<name>A0A5C7AF33_9BACT</name>